<gene>
    <name evidence="9" type="ORF">Q3C12_15740</name>
</gene>
<feature type="transmembrane region" description="Helical" evidence="8">
    <location>
        <begin position="27"/>
        <end position="50"/>
    </location>
</feature>
<reference evidence="9" key="1">
    <citation type="submission" date="2023-07" db="EMBL/GenBank/DDBJ databases">
        <authorList>
            <person name="Aktuganov G."/>
            <person name="Boyko T."/>
            <person name="Delegan Y."/>
            <person name="Galimzianova N."/>
            <person name="Gilvanova E."/>
            <person name="Korobov V."/>
            <person name="Kuzmina L."/>
            <person name="Melentiev A."/>
            <person name="Milman P."/>
            <person name="Ryabova A."/>
            <person name="Stupak E."/>
            <person name="Yasakov T."/>
            <person name="Zharikova N."/>
            <person name="Zhurenko E."/>
        </authorList>
    </citation>
    <scope>NUCLEOTIDE SEQUENCE</scope>
    <source>
        <strain evidence="9">IB-739</strain>
    </source>
</reference>
<sequence length="187" mass="21419">MNFFDRAATRIARTIRENYPEAASEKVLFYSLSLLLNTMFAIVVTLSLCMMTKHLAEAAVTILIFLLIRYLSGGFHFSSSMICSLWTIFILTMSAHVRFDYFYTGACFDVISIIIFGLKAPKGLNNISRIAPKYYPILKCVCVLFISLNFFIQSSMLSTIFLIQALTLTETVYFILSAAERRWRYET</sequence>
<keyword evidence="10" id="KW-1185">Reference proteome</keyword>
<evidence type="ECO:0000256" key="2">
    <source>
        <dbReference type="ARBA" id="ARBA00022654"/>
    </source>
</evidence>
<evidence type="ECO:0000256" key="4">
    <source>
        <dbReference type="ARBA" id="ARBA00022692"/>
    </source>
</evidence>
<accession>A0ABT8VC00</accession>
<dbReference type="RefSeq" id="WP_302878894.1">
    <property type="nucleotide sequence ID" value="NZ_JAUMKJ010000017.1"/>
</dbReference>
<feature type="transmembrane region" description="Helical" evidence="8">
    <location>
        <begin position="158"/>
        <end position="176"/>
    </location>
</feature>
<evidence type="ECO:0000256" key="7">
    <source>
        <dbReference type="ARBA" id="ARBA00023136"/>
    </source>
</evidence>
<keyword evidence="7 8" id="KW-0472">Membrane</keyword>
<feature type="transmembrane region" description="Helical" evidence="8">
    <location>
        <begin position="133"/>
        <end position="152"/>
    </location>
</feature>
<organism evidence="9 10">
    <name type="scientific">Paenibacillus ehimensis</name>
    <dbReference type="NCBI Taxonomy" id="79264"/>
    <lineage>
        <taxon>Bacteria</taxon>
        <taxon>Bacillati</taxon>
        <taxon>Bacillota</taxon>
        <taxon>Bacilli</taxon>
        <taxon>Bacillales</taxon>
        <taxon>Paenibacillaceae</taxon>
        <taxon>Paenibacillus</taxon>
    </lineage>
</organism>
<protein>
    <submittedName>
        <fullName evidence="9">Accessory gene regulator B family protein</fullName>
    </submittedName>
</protein>
<keyword evidence="4 8" id="KW-0812">Transmembrane</keyword>
<proteinExistence type="predicted"/>
<keyword evidence="6 8" id="KW-1133">Transmembrane helix</keyword>
<evidence type="ECO:0000256" key="5">
    <source>
        <dbReference type="ARBA" id="ARBA00022801"/>
    </source>
</evidence>
<feature type="transmembrane region" description="Helical" evidence="8">
    <location>
        <begin position="101"/>
        <end position="121"/>
    </location>
</feature>
<feature type="transmembrane region" description="Helical" evidence="8">
    <location>
        <begin position="62"/>
        <end position="89"/>
    </location>
</feature>
<evidence type="ECO:0000313" key="9">
    <source>
        <dbReference type="EMBL" id="MDO3678464.1"/>
    </source>
</evidence>
<dbReference type="EMBL" id="JAUMKJ010000017">
    <property type="protein sequence ID" value="MDO3678464.1"/>
    <property type="molecule type" value="Genomic_DNA"/>
</dbReference>
<name>A0ABT8VC00_9BACL</name>
<evidence type="ECO:0000256" key="8">
    <source>
        <dbReference type="SAM" id="Phobius"/>
    </source>
</evidence>
<dbReference type="Pfam" id="PF04647">
    <property type="entry name" value="AgrB"/>
    <property type="match status" value="1"/>
</dbReference>
<dbReference type="Proteomes" id="UP001168883">
    <property type="component" value="Unassembled WGS sequence"/>
</dbReference>
<evidence type="ECO:0000256" key="1">
    <source>
        <dbReference type="ARBA" id="ARBA00022475"/>
    </source>
</evidence>
<keyword evidence="5" id="KW-0378">Hydrolase</keyword>
<keyword evidence="1" id="KW-1003">Cell membrane</keyword>
<evidence type="ECO:0000256" key="6">
    <source>
        <dbReference type="ARBA" id="ARBA00022989"/>
    </source>
</evidence>
<evidence type="ECO:0000313" key="10">
    <source>
        <dbReference type="Proteomes" id="UP001168883"/>
    </source>
</evidence>
<comment type="caution">
    <text evidence="9">The sequence shown here is derived from an EMBL/GenBank/DDBJ whole genome shotgun (WGS) entry which is preliminary data.</text>
</comment>
<keyword evidence="3" id="KW-0645">Protease</keyword>
<keyword evidence="2" id="KW-0673">Quorum sensing</keyword>
<dbReference type="InterPro" id="IPR006741">
    <property type="entry name" value="AgrB"/>
</dbReference>
<evidence type="ECO:0000256" key="3">
    <source>
        <dbReference type="ARBA" id="ARBA00022670"/>
    </source>
</evidence>